<dbReference type="Pfam" id="PF01556">
    <property type="entry name" value="DnaJ_C"/>
    <property type="match status" value="1"/>
</dbReference>
<dbReference type="GO" id="GO:0009408">
    <property type="term" value="P:response to heat"/>
    <property type="evidence" value="ECO:0007669"/>
    <property type="project" value="InterPro"/>
</dbReference>
<keyword evidence="1 11" id="KW-0963">Cytoplasm</keyword>
<feature type="zinc finger region" description="CR-type" evidence="12">
    <location>
        <begin position="164"/>
        <end position="247"/>
    </location>
</feature>
<comment type="cofactor">
    <cofactor evidence="11">
        <name>Zn(2+)</name>
        <dbReference type="ChEBI" id="CHEBI:29105"/>
    </cofactor>
    <text evidence="11">Binds 2 Zn(2+) ions per monomer.</text>
</comment>
<comment type="similarity">
    <text evidence="9 11">Belongs to the DnaJ family.</text>
</comment>
<feature type="binding site" evidence="11">
    <location>
        <position position="195"/>
    </location>
    <ligand>
        <name>Zn(2+)</name>
        <dbReference type="ChEBI" id="CHEBI:29105"/>
        <label>2</label>
    </ligand>
</feature>
<keyword evidence="5 11" id="KW-0863">Zinc-finger</keyword>
<dbReference type="CDD" id="cd10719">
    <property type="entry name" value="DnaJ_zf"/>
    <property type="match status" value="1"/>
</dbReference>
<feature type="repeat" description="CXXCXGXG motif" evidence="11">
    <location>
        <begin position="177"/>
        <end position="184"/>
    </location>
</feature>
<dbReference type="PRINTS" id="PR00625">
    <property type="entry name" value="JDOMAIN"/>
</dbReference>
<evidence type="ECO:0000256" key="11">
    <source>
        <dbReference type="HAMAP-Rule" id="MF_01152"/>
    </source>
</evidence>
<dbReference type="EMBL" id="CP007711">
    <property type="protein sequence ID" value="AIV03737.1"/>
    <property type="molecule type" value="Genomic_DNA"/>
</dbReference>
<keyword evidence="16" id="KW-1185">Reference proteome</keyword>
<dbReference type="SUPFAM" id="SSF57938">
    <property type="entry name" value="DnaJ/Hsp40 cysteine-rich domain"/>
    <property type="match status" value="1"/>
</dbReference>
<comment type="domain">
    <text evidence="11">The J domain is necessary and sufficient to stimulate DnaK ATPase activity. Zinc center 1 plays an important role in the autonomous, DnaK-independent chaperone activity of DnaJ. Zinc center 2 is essential for interaction with DnaK and for DnaJ activity.</text>
</comment>
<gene>
    <name evidence="11 15" type="primary">dnaJ</name>
    <name evidence="15" type="ORF">MGM1_3650</name>
</gene>
<feature type="binding site" evidence="11">
    <location>
        <position position="177"/>
    </location>
    <ligand>
        <name>Zn(2+)</name>
        <dbReference type="ChEBI" id="CHEBI:29105"/>
        <label>1</label>
    </ligand>
</feature>
<evidence type="ECO:0000259" key="14">
    <source>
        <dbReference type="PROSITE" id="PS51188"/>
    </source>
</evidence>
<feature type="repeat" description="CXXCXGXG motif" evidence="11">
    <location>
        <begin position="221"/>
        <end position="228"/>
    </location>
</feature>
<dbReference type="PANTHER" id="PTHR43096:SF48">
    <property type="entry name" value="CHAPERONE PROTEIN DNAJ"/>
    <property type="match status" value="1"/>
</dbReference>
<keyword evidence="4 11" id="KW-0677">Repeat</keyword>
<dbReference type="PROSITE" id="PS51188">
    <property type="entry name" value="ZF_CR"/>
    <property type="match status" value="1"/>
</dbReference>
<evidence type="ECO:0000256" key="12">
    <source>
        <dbReference type="PROSITE-ProRule" id="PRU00546"/>
    </source>
</evidence>
<dbReference type="CDD" id="cd10747">
    <property type="entry name" value="DnaJ_C"/>
    <property type="match status" value="1"/>
</dbReference>
<evidence type="ECO:0000313" key="16">
    <source>
        <dbReference type="Proteomes" id="UP000030066"/>
    </source>
</evidence>
<dbReference type="PROSITE" id="PS00636">
    <property type="entry name" value="DNAJ_1"/>
    <property type="match status" value="1"/>
</dbReference>
<feature type="domain" description="CR-type" evidence="14">
    <location>
        <begin position="164"/>
        <end position="247"/>
    </location>
</feature>
<protein>
    <recommendedName>
        <fullName evidence="10 11">Chaperone protein DnaJ</fullName>
    </recommendedName>
</protein>
<feature type="binding site" evidence="11">
    <location>
        <position position="238"/>
    </location>
    <ligand>
        <name>Zn(2+)</name>
        <dbReference type="ChEBI" id="CHEBI:29105"/>
        <label>1</label>
    </ligand>
</feature>
<evidence type="ECO:0000256" key="6">
    <source>
        <dbReference type="ARBA" id="ARBA00022833"/>
    </source>
</evidence>
<keyword evidence="7 11" id="KW-0346">Stress response</keyword>
<evidence type="ECO:0000256" key="5">
    <source>
        <dbReference type="ARBA" id="ARBA00022771"/>
    </source>
</evidence>
<accession>A0A097ST39</accession>
<dbReference type="Proteomes" id="UP000030066">
    <property type="component" value="Chromosome"/>
</dbReference>
<evidence type="ECO:0000259" key="13">
    <source>
        <dbReference type="PROSITE" id="PS50076"/>
    </source>
</evidence>
<keyword evidence="6 11" id="KW-0862">Zinc</keyword>
<evidence type="ECO:0000256" key="9">
    <source>
        <dbReference type="ARBA" id="ARBA00061004"/>
    </source>
</evidence>
<dbReference type="InterPro" id="IPR002939">
    <property type="entry name" value="DnaJ_C"/>
</dbReference>
<dbReference type="CDD" id="cd06257">
    <property type="entry name" value="DnaJ"/>
    <property type="match status" value="1"/>
</dbReference>
<dbReference type="InterPro" id="IPR001623">
    <property type="entry name" value="DnaJ_domain"/>
</dbReference>
<evidence type="ECO:0000313" key="15">
    <source>
        <dbReference type="EMBL" id="AIV03737.1"/>
    </source>
</evidence>
<feature type="domain" description="J" evidence="13">
    <location>
        <begin position="8"/>
        <end position="72"/>
    </location>
</feature>
<evidence type="ECO:0000256" key="1">
    <source>
        <dbReference type="ARBA" id="ARBA00022490"/>
    </source>
</evidence>
<evidence type="ECO:0000256" key="2">
    <source>
        <dbReference type="ARBA" id="ARBA00022705"/>
    </source>
</evidence>
<dbReference type="InterPro" id="IPR008971">
    <property type="entry name" value="HSP40/DnaJ_pept-bd"/>
</dbReference>
<dbReference type="Pfam" id="PF00226">
    <property type="entry name" value="DnaJ"/>
    <property type="match status" value="1"/>
</dbReference>
<dbReference type="GO" id="GO:0051082">
    <property type="term" value="F:unfolded protein binding"/>
    <property type="evidence" value="ECO:0007669"/>
    <property type="project" value="UniProtKB-UniRule"/>
</dbReference>
<feature type="binding site" evidence="11">
    <location>
        <position position="198"/>
    </location>
    <ligand>
        <name>Zn(2+)</name>
        <dbReference type="ChEBI" id="CHEBI:29105"/>
        <label>2</label>
    </ligand>
</feature>
<evidence type="ECO:0000256" key="3">
    <source>
        <dbReference type="ARBA" id="ARBA00022723"/>
    </source>
</evidence>
<dbReference type="Gene3D" id="2.60.260.20">
    <property type="entry name" value="Urease metallochaperone UreE, N-terminal domain"/>
    <property type="match status" value="2"/>
</dbReference>
<feature type="binding site" evidence="11">
    <location>
        <position position="221"/>
    </location>
    <ligand>
        <name>Zn(2+)</name>
        <dbReference type="ChEBI" id="CHEBI:29105"/>
        <label>2</label>
    </ligand>
</feature>
<keyword evidence="8 11" id="KW-0143">Chaperone</keyword>
<feature type="binding site" evidence="11">
    <location>
        <position position="235"/>
    </location>
    <ligand>
        <name>Zn(2+)</name>
        <dbReference type="ChEBI" id="CHEBI:29105"/>
        <label>1</label>
    </ligand>
</feature>
<dbReference type="Gene3D" id="2.10.230.10">
    <property type="entry name" value="Heat shock protein DnaJ, cysteine-rich domain"/>
    <property type="match status" value="1"/>
</dbReference>
<dbReference type="GO" id="GO:0005524">
    <property type="term" value="F:ATP binding"/>
    <property type="evidence" value="ECO:0007669"/>
    <property type="project" value="InterPro"/>
</dbReference>
<feature type="repeat" description="CXXCXGXG motif" evidence="11">
    <location>
        <begin position="235"/>
        <end position="242"/>
    </location>
</feature>
<proteinExistence type="inferred from homology"/>
<reference evidence="15 16" key="1">
    <citation type="journal article" date="2014" name="PLoS ONE">
        <title>An emerging Mycoplasma associated with trichomoniasis, vaginal infection and disease.</title>
        <authorList>
            <consortium name="Vaginal Microbiome Consortium"/>
            <person name="Fettweis J.M."/>
            <person name="Serrano M.G."/>
            <person name="Huang B."/>
            <person name="Brooks J.P."/>
            <person name="Glascock A.L."/>
            <person name="Sheth N.U."/>
            <person name="Strauss J.F.III."/>
            <person name="Jefferson K.K."/>
            <person name="Buck G.A."/>
        </authorList>
    </citation>
    <scope>NUCLEOTIDE SEQUENCE [LARGE SCALE GENOMIC DNA]</scope>
    <source>
        <strain evidence="15 16">VCU_M1</strain>
    </source>
</reference>
<dbReference type="Gene3D" id="1.10.287.110">
    <property type="entry name" value="DnaJ domain"/>
    <property type="match status" value="1"/>
</dbReference>
<keyword evidence="3 11" id="KW-0479">Metal-binding</keyword>
<evidence type="ECO:0000256" key="10">
    <source>
        <dbReference type="ARBA" id="ARBA00067609"/>
    </source>
</evidence>
<dbReference type="HOGENOM" id="CLU_017633_0_7_14"/>
<dbReference type="SMART" id="SM00271">
    <property type="entry name" value="DnaJ"/>
    <property type="match status" value="1"/>
</dbReference>
<feature type="binding site" evidence="11">
    <location>
        <position position="180"/>
    </location>
    <ligand>
        <name>Zn(2+)</name>
        <dbReference type="ChEBI" id="CHEBI:29105"/>
        <label>1</label>
    </ligand>
</feature>
<dbReference type="STRING" id="1318617.MGM1_3650"/>
<feature type="binding site" evidence="11">
    <location>
        <position position="224"/>
    </location>
    <ligand>
        <name>Zn(2+)</name>
        <dbReference type="ChEBI" id="CHEBI:29105"/>
        <label>2</label>
    </ligand>
</feature>
<dbReference type="GO" id="GO:0008270">
    <property type="term" value="F:zinc ion binding"/>
    <property type="evidence" value="ECO:0007669"/>
    <property type="project" value="UniProtKB-UniRule"/>
</dbReference>
<sequence length="409" mass="45234">MSQSKKRDFYEILGVNKTASIGEIKRAFRKLAMKYHPDRNKEPDAEAKFKEINEAYQVLSDEKQRKIYDQFGHEGLNQQGFSAENINPYDIFNQFFSSFKSARTGSSIFEDDEDEFGDGFFGNVFRGFTGAAGQGGGRNRGKTQPYSVDIQAQIVIDFIDSVIGTKKTFKIKTKKTCAECHGTGAGKKGTDVKTCPTCKGSGVIFSQQRTMLGIIQSQRVCPDCHGTGQIINSICHECNGKGYVEVEQSVNIEIPAGIQNGKIIVVKGAGNEFDDRIGSLYITIFINPSRIFTRDGNILKAKVLVDPLKAIVGGMIDIPTPYGLKHVKLKPKTANGEQITIAGYGFKDVKKSLLGKLTNGDLIIEIVYARPNNYTAKELDKLAALSEKDNQEVIDFNNLVMKEINEYGK</sequence>
<feature type="repeat" description="CXXCXGXG motif" evidence="11">
    <location>
        <begin position="195"/>
        <end position="202"/>
    </location>
</feature>
<organism evidence="15 16">
    <name type="scientific">Candidatus Malacoplasma girerdii</name>
    <dbReference type="NCBI Taxonomy" id="1318617"/>
    <lineage>
        <taxon>Bacteria</taxon>
        <taxon>Bacillati</taxon>
        <taxon>Mycoplasmatota</taxon>
        <taxon>Mycoplasmoidales</taxon>
        <taxon>Mycoplasmoidaceae</taxon>
        <taxon>Malacoplasma</taxon>
    </lineage>
</organism>
<dbReference type="PANTHER" id="PTHR43096">
    <property type="entry name" value="DNAJ HOMOLOG 1, MITOCHONDRIAL-RELATED"/>
    <property type="match status" value="1"/>
</dbReference>
<dbReference type="FunFam" id="2.10.230.10:FF:000002">
    <property type="entry name" value="Molecular chaperone DnaJ"/>
    <property type="match status" value="1"/>
</dbReference>
<dbReference type="SUPFAM" id="SSF46565">
    <property type="entry name" value="Chaperone J-domain"/>
    <property type="match status" value="1"/>
</dbReference>
<dbReference type="KEGG" id="mgj:MGM1_3650"/>
<dbReference type="GO" id="GO:0042026">
    <property type="term" value="P:protein refolding"/>
    <property type="evidence" value="ECO:0007669"/>
    <property type="project" value="TreeGrafter"/>
</dbReference>
<dbReference type="HAMAP" id="MF_01152">
    <property type="entry name" value="DnaJ"/>
    <property type="match status" value="1"/>
</dbReference>
<dbReference type="InterPro" id="IPR018253">
    <property type="entry name" value="DnaJ_domain_CS"/>
</dbReference>
<keyword evidence="2 11" id="KW-0235">DNA replication</keyword>
<evidence type="ECO:0000256" key="8">
    <source>
        <dbReference type="ARBA" id="ARBA00023186"/>
    </source>
</evidence>
<evidence type="ECO:0000256" key="7">
    <source>
        <dbReference type="ARBA" id="ARBA00023016"/>
    </source>
</evidence>
<dbReference type="GO" id="GO:0006260">
    <property type="term" value="P:DNA replication"/>
    <property type="evidence" value="ECO:0007669"/>
    <property type="project" value="UniProtKB-KW"/>
</dbReference>
<dbReference type="InterPro" id="IPR001305">
    <property type="entry name" value="HSP_DnaJ_Cys-rich_dom"/>
</dbReference>
<dbReference type="SUPFAM" id="SSF49493">
    <property type="entry name" value="HSP40/DnaJ peptide-binding domain"/>
    <property type="match status" value="2"/>
</dbReference>
<dbReference type="InterPro" id="IPR036869">
    <property type="entry name" value="J_dom_sf"/>
</dbReference>
<evidence type="ECO:0000256" key="4">
    <source>
        <dbReference type="ARBA" id="ARBA00022737"/>
    </source>
</evidence>
<dbReference type="InterPro" id="IPR012724">
    <property type="entry name" value="DnaJ"/>
</dbReference>
<dbReference type="eggNOG" id="COG0484">
    <property type="taxonomic scope" value="Bacteria"/>
</dbReference>
<dbReference type="Pfam" id="PF00684">
    <property type="entry name" value="DnaJ_CXXCXGXG"/>
    <property type="match status" value="1"/>
</dbReference>
<comment type="subunit">
    <text evidence="11">Homodimer.</text>
</comment>
<comment type="function">
    <text evidence="11">Participates actively in the response to hyperosmotic and heat shock by preventing the aggregation of stress-denatured proteins and by disaggregating proteins, also in an autonomous, DnaK-independent fashion. Unfolded proteins bind initially to DnaJ; upon interaction with the DnaJ-bound protein, DnaK hydrolyzes its bound ATP, resulting in the formation of a stable complex. GrpE releases ADP from DnaK; ATP binding to DnaK triggers the release of the substrate protein, thus completing the reaction cycle. Several rounds of ATP-dependent interactions between DnaJ, DnaK and GrpE are required for fully efficient folding. Also involved, together with DnaK and GrpE, in the DNA replication of plasmids through activation of initiation proteins.</text>
</comment>
<dbReference type="AlphaFoldDB" id="A0A097ST39"/>
<dbReference type="InterPro" id="IPR036410">
    <property type="entry name" value="HSP_DnaJ_Cys-rich_dom_sf"/>
</dbReference>
<name>A0A097ST39_9BACT</name>
<dbReference type="GO" id="GO:0005737">
    <property type="term" value="C:cytoplasm"/>
    <property type="evidence" value="ECO:0007669"/>
    <property type="project" value="UniProtKB-SubCell"/>
</dbReference>
<dbReference type="PROSITE" id="PS50076">
    <property type="entry name" value="DNAJ_2"/>
    <property type="match status" value="1"/>
</dbReference>
<dbReference type="GO" id="GO:0031072">
    <property type="term" value="F:heat shock protein binding"/>
    <property type="evidence" value="ECO:0007669"/>
    <property type="project" value="InterPro"/>
</dbReference>
<comment type="subcellular location">
    <subcellularLocation>
        <location evidence="11">Cytoplasm</location>
    </subcellularLocation>
</comment>